<dbReference type="AlphaFoldDB" id="A0A1M5ISI1"/>
<reference evidence="3" key="1">
    <citation type="submission" date="2016-11" db="EMBL/GenBank/DDBJ databases">
        <authorList>
            <person name="Varghese N."/>
            <person name="Submissions S."/>
        </authorList>
    </citation>
    <scope>NUCLEOTIDE SEQUENCE [LARGE SCALE GENOMIC DNA]</scope>
    <source>
        <strain evidence="3">DSM 22638</strain>
    </source>
</reference>
<dbReference type="Proteomes" id="UP000184532">
    <property type="component" value="Unassembled WGS sequence"/>
</dbReference>
<accession>A0A1M5ISI1</accession>
<evidence type="ECO:0000313" key="2">
    <source>
        <dbReference type="EMBL" id="SHG31318.1"/>
    </source>
</evidence>
<dbReference type="RefSeq" id="WP_073176728.1">
    <property type="nucleotide sequence ID" value="NZ_FQWL01000001.1"/>
</dbReference>
<dbReference type="GO" id="GO:0016779">
    <property type="term" value="F:nucleotidyltransferase activity"/>
    <property type="evidence" value="ECO:0007669"/>
    <property type="project" value="UniProtKB-KW"/>
</dbReference>
<feature type="domain" description="MobA-like NTP transferase" evidence="1">
    <location>
        <begin position="7"/>
        <end position="168"/>
    </location>
</feature>
<dbReference type="Gene3D" id="3.90.550.10">
    <property type="entry name" value="Spore Coat Polysaccharide Biosynthesis Protein SpsA, Chain A"/>
    <property type="match status" value="1"/>
</dbReference>
<dbReference type="EMBL" id="FQWL01000001">
    <property type="protein sequence ID" value="SHG31318.1"/>
    <property type="molecule type" value="Genomic_DNA"/>
</dbReference>
<dbReference type="PANTHER" id="PTHR43777:SF1">
    <property type="entry name" value="MOLYBDENUM COFACTOR CYTIDYLYLTRANSFERASE"/>
    <property type="match status" value="1"/>
</dbReference>
<dbReference type="InterPro" id="IPR029044">
    <property type="entry name" value="Nucleotide-diphossugar_trans"/>
</dbReference>
<dbReference type="PANTHER" id="PTHR43777">
    <property type="entry name" value="MOLYBDENUM COFACTOR CYTIDYLYLTRANSFERASE"/>
    <property type="match status" value="1"/>
</dbReference>
<dbReference type="InterPro" id="IPR025877">
    <property type="entry name" value="MobA-like_NTP_Trfase"/>
</dbReference>
<keyword evidence="2" id="KW-0548">Nucleotidyltransferase</keyword>
<dbReference type="STRING" id="570519.SAMN04488116_0904"/>
<name>A0A1M5ISI1_9FLAO</name>
<evidence type="ECO:0000259" key="1">
    <source>
        <dbReference type="Pfam" id="PF12804"/>
    </source>
</evidence>
<keyword evidence="3" id="KW-1185">Reference proteome</keyword>
<dbReference type="CDD" id="cd04182">
    <property type="entry name" value="GT_2_like_f"/>
    <property type="match status" value="1"/>
</dbReference>
<dbReference type="Pfam" id="PF12804">
    <property type="entry name" value="NTP_transf_3"/>
    <property type="match status" value="1"/>
</dbReference>
<evidence type="ECO:0000313" key="3">
    <source>
        <dbReference type="Proteomes" id="UP000184532"/>
    </source>
</evidence>
<proteinExistence type="predicted"/>
<dbReference type="OrthoDB" id="9779263at2"/>
<sequence length="196" mass="21126">MSSDIHAIILAAGASTRMGGTIKQLLPWKDSTLLGTTIKQATQIAGKSLVVLGSNVEAIRPSIPDSVEVVVNSNWQKGMGSSISFGVGHILKSGHNPSGILILLSDQPLVDRDFLHQMRSTFLSGKYKIVATKYGNKAGVPAIFDHSIFSELTGLGQDFGARDIIKAHIQQTFSIDPVGREIDIDTLDIYNQLIDK</sequence>
<gene>
    <name evidence="2" type="ORF">SAMN04488116_0904</name>
</gene>
<organism evidence="2 3">
    <name type="scientific">Flagellimonas flava</name>
    <dbReference type="NCBI Taxonomy" id="570519"/>
    <lineage>
        <taxon>Bacteria</taxon>
        <taxon>Pseudomonadati</taxon>
        <taxon>Bacteroidota</taxon>
        <taxon>Flavobacteriia</taxon>
        <taxon>Flavobacteriales</taxon>
        <taxon>Flavobacteriaceae</taxon>
        <taxon>Flagellimonas</taxon>
    </lineage>
</organism>
<keyword evidence="2" id="KW-0808">Transferase</keyword>
<protein>
    <submittedName>
        <fullName evidence="2">Molybdenum cofactor cytidylyltransferase</fullName>
    </submittedName>
</protein>
<dbReference type="SUPFAM" id="SSF53448">
    <property type="entry name" value="Nucleotide-diphospho-sugar transferases"/>
    <property type="match status" value="1"/>
</dbReference>